<sequence>MAVLSLPLSFTNSFWSQDFRRGLEVLYSKLEHGVAENDEILAFVRARALAEHQLANALSNPMLTGAAGKGFGTDDGASLLMAFRGLQAESTAQGQAHKAIATELETLVADPFDQWAQTYKDRLHQSRSSLVEYWLRSYEQAHGEVSKLKHQYLAKTRRADEAEDDAKFAPNSGGRDTYTTSPSIRPVDGHRSPPVRTASVSERIAQRLREIQKKSVSAVATATANATGVAQPEADDEEKLIPKVDKGKGKAKDEEPPIIASPPPMSPMLPPSKIEIPGSPMPPMPPPPMLLAGLSLPPVAVSQLLTRAAAELPLRPVRFPLLGEYPDCFTGEEFVGWLNENVHGFGGSLDRAEDAAKELTERDNLLRRIGEFGNQFEHSDEAFYQFRPNAFDLEGKQAAAAEAVGSPVKNLHPDTLIKRSNTFVSLVSKAFTAQNAEPAYIKARNEADEADNAFRVATRKLDRQRLALEERIEDTLKLLQRWEMERLRAVKTVLLQYHGTMANLPKSLEPSNERSGTLIAAYLPESDLNALIERYRTGPFRPEAQVYESVSHIETDVVFGIDLRRWAEGGWDTVTSGEPRKHEVPPVVTGLLAALTAAYGRLPNDIEKRKSWIYEVPLPAVHHLREALNAVPLDEPVPTDLFAPYDAPVIAGTIKLWLLELDPPIALWEGWDEIRKIYPTVGAAAKGEGEDAEAQRITDLGTALQRLPKVHLYVLDAVVSHLRNLIDTTTVEETQEVYITKLALSVGRTIIRPKFESELSIQDRHPTLLFIDLVKNYAAIIPPTIARKKRESERKIPLRKRTAPVDMRLSRSRISVGADTKQLLAAQQVAQNPSLHRASRSIDTSAQVPPVPPMPPKTLPPVQEAVPPPPPPPLAAAEPLVPPPPPPPVVAPAPAAAPASFVPPPPPPALPAATPAVGEPARPSFKEPPPEEDDLPPRPAFKEPPPEPADPATPPMPKFVDPPPEEPESPPATVVIPPTPQKNGSKPGSRTGSRVNSPTPNRSGSRTGSPAPDQPLTGGRTSLSRAASGEASAVRGPRGARGPRPPSGSNVSNLVSSLTRKNSVGSPPSSPNYKRNSGSPARPSSVLGRAAAFSTRTMESDAEDIVVEKK</sequence>
<dbReference type="InterPro" id="IPR027267">
    <property type="entry name" value="AH/BAR_dom_sf"/>
</dbReference>
<dbReference type="Gene3D" id="1.10.555.10">
    <property type="entry name" value="Rho GTPase activation protein"/>
    <property type="match status" value="1"/>
</dbReference>
<feature type="compositionally biased region" description="Pro residues" evidence="2">
    <location>
        <begin position="866"/>
        <end position="891"/>
    </location>
</feature>
<dbReference type="GO" id="GO:0000935">
    <property type="term" value="C:division septum"/>
    <property type="evidence" value="ECO:0007669"/>
    <property type="project" value="TreeGrafter"/>
</dbReference>
<feature type="compositionally biased region" description="Pro residues" evidence="2">
    <location>
        <begin position="259"/>
        <end position="269"/>
    </location>
</feature>
<evidence type="ECO:0008006" key="8">
    <source>
        <dbReference type="Google" id="ProtNLM"/>
    </source>
</evidence>
<evidence type="ECO:0000256" key="2">
    <source>
        <dbReference type="SAM" id="MobiDB-lite"/>
    </source>
</evidence>
<dbReference type="PROSITE" id="PS50186">
    <property type="entry name" value="DEP"/>
    <property type="match status" value="1"/>
</dbReference>
<feature type="compositionally biased region" description="Pro residues" evidence="2">
    <location>
        <begin position="946"/>
        <end position="962"/>
    </location>
</feature>
<dbReference type="Gene3D" id="1.20.1270.60">
    <property type="entry name" value="Arfaptin homology (AH) domain/BAR domain"/>
    <property type="match status" value="2"/>
</dbReference>
<evidence type="ECO:0000259" key="4">
    <source>
        <dbReference type="PROSITE" id="PS50238"/>
    </source>
</evidence>
<feature type="region of interest" description="Disordered" evidence="2">
    <location>
        <begin position="157"/>
        <end position="200"/>
    </location>
</feature>
<proteinExistence type="predicted"/>
<reference evidence="6" key="1">
    <citation type="submission" date="2023-03" db="EMBL/GenBank/DDBJ databases">
        <title>Massive genome expansion in bonnet fungi (Mycena s.s.) driven by repeated elements and novel gene families across ecological guilds.</title>
        <authorList>
            <consortium name="Lawrence Berkeley National Laboratory"/>
            <person name="Harder C.B."/>
            <person name="Miyauchi S."/>
            <person name="Viragh M."/>
            <person name="Kuo A."/>
            <person name="Thoen E."/>
            <person name="Andreopoulos B."/>
            <person name="Lu D."/>
            <person name="Skrede I."/>
            <person name="Drula E."/>
            <person name="Henrissat B."/>
            <person name="Morin E."/>
            <person name="Kohler A."/>
            <person name="Barry K."/>
            <person name="LaButti K."/>
            <person name="Morin E."/>
            <person name="Salamov A."/>
            <person name="Lipzen A."/>
            <person name="Mereny Z."/>
            <person name="Hegedus B."/>
            <person name="Baldrian P."/>
            <person name="Stursova M."/>
            <person name="Weitz H."/>
            <person name="Taylor A."/>
            <person name="Grigoriev I.V."/>
            <person name="Nagy L.G."/>
            <person name="Martin F."/>
            <person name="Kauserud H."/>
        </authorList>
    </citation>
    <scope>NUCLEOTIDE SEQUENCE</scope>
    <source>
        <strain evidence="6">CBHHK188m</strain>
    </source>
</reference>
<name>A0AAD7JLI4_9AGAR</name>
<dbReference type="Proteomes" id="UP001215280">
    <property type="component" value="Unassembled WGS sequence"/>
</dbReference>
<feature type="compositionally biased region" description="Basic and acidic residues" evidence="2">
    <location>
        <begin position="245"/>
        <end position="255"/>
    </location>
</feature>
<dbReference type="Pfam" id="PF00620">
    <property type="entry name" value="RhoGAP"/>
    <property type="match status" value="1"/>
</dbReference>
<accession>A0AAD7JLI4</accession>
<organism evidence="6 7">
    <name type="scientific">Mycena maculata</name>
    <dbReference type="NCBI Taxonomy" id="230809"/>
    <lineage>
        <taxon>Eukaryota</taxon>
        <taxon>Fungi</taxon>
        <taxon>Dikarya</taxon>
        <taxon>Basidiomycota</taxon>
        <taxon>Agaricomycotina</taxon>
        <taxon>Agaricomycetes</taxon>
        <taxon>Agaricomycetidae</taxon>
        <taxon>Agaricales</taxon>
        <taxon>Marasmiineae</taxon>
        <taxon>Mycenaceae</taxon>
        <taxon>Mycena</taxon>
    </lineage>
</organism>
<dbReference type="GO" id="GO:0005737">
    <property type="term" value="C:cytoplasm"/>
    <property type="evidence" value="ECO:0007669"/>
    <property type="project" value="TreeGrafter"/>
</dbReference>
<protein>
    <recommendedName>
        <fullName evidence="8">Rho-GAP domain-containing protein</fullName>
    </recommendedName>
</protein>
<dbReference type="InterPro" id="IPR036390">
    <property type="entry name" value="WH_DNA-bd_sf"/>
</dbReference>
<comment type="caution">
    <text evidence="6">The sequence shown here is derived from an EMBL/GenBank/DDBJ whole genome shotgun (WGS) entry which is preliminary data.</text>
</comment>
<dbReference type="SUPFAM" id="SSF103657">
    <property type="entry name" value="BAR/IMD domain-like"/>
    <property type="match status" value="1"/>
</dbReference>
<dbReference type="InterPro" id="IPR000198">
    <property type="entry name" value="RhoGAP_dom"/>
</dbReference>
<feature type="compositionally biased region" description="Acidic residues" evidence="2">
    <location>
        <begin position="1100"/>
        <end position="1110"/>
    </location>
</feature>
<dbReference type="GO" id="GO:0005096">
    <property type="term" value="F:GTPase activator activity"/>
    <property type="evidence" value="ECO:0007669"/>
    <property type="project" value="TreeGrafter"/>
</dbReference>
<dbReference type="GO" id="GO:0005886">
    <property type="term" value="C:plasma membrane"/>
    <property type="evidence" value="ECO:0007669"/>
    <property type="project" value="TreeGrafter"/>
</dbReference>
<dbReference type="EMBL" id="JARJLG010000030">
    <property type="protein sequence ID" value="KAJ7767419.1"/>
    <property type="molecule type" value="Genomic_DNA"/>
</dbReference>
<dbReference type="InterPro" id="IPR000591">
    <property type="entry name" value="DEP_dom"/>
</dbReference>
<dbReference type="PROSITE" id="PS51741">
    <property type="entry name" value="F_BAR"/>
    <property type="match status" value="1"/>
</dbReference>
<keyword evidence="7" id="KW-1185">Reference proteome</keyword>
<feature type="domain" description="DEP" evidence="3">
    <location>
        <begin position="308"/>
        <end position="388"/>
    </location>
</feature>
<feature type="domain" description="Rho-GAP" evidence="4">
    <location>
        <begin position="561"/>
        <end position="781"/>
    </location>
</feature>
<dbReference type="SMART" id="SM00055">
    <property type="entry name" value="FCH"/>
    <property type="match status" value="1"/>
</dbReference>
<feature type="region of interest" description="Disordered" evidence="2">
    <location>
        <begin position="828"/>
        <end position="1110"/>
    </location>
</feature>
<dbReference type="PANTHER" id="PTHR23065:SF17">
    <property type="entry name" value="RHO-GTPASE-ACTIVATING PROTEIN RGD2"/>
    <property type="match status" value="1"/>
</dbReference>
<dbReference type="InterPro" id="IPR008936">
    <property type="entry name" value="Rho_GTPase_activation_prot"/>
</dbReference>
<evidence type="ECO:0000313" key="7">
    <source>
        <dbReference type="Proteomes" id="UP001215280"/>
    </source>
</evidence>
<dbReference type="GO" id="GO:0007264">
    <property type="term" value="P:small GTPase-mediated signal transduction"/>
    <property type="evidence" value="ECO:0007669"/>
    <property type="project" value="TreeGrafter"/>
</dbReference>
<feature type="region of interest" description="Disordered" evidence="2">
    <location>
        <begin position="245"/>
        <end position="269"/>
    </location>
</feature>
<keyword evidence="1" id="KW-0175">Coiled coil</keyword>
<dbReference type="AlphaFoldDB" id="A0AAD7JLI4"/>
<evidence type="ECO:0000313" key="6">
    <source>
        <dbReference type="EMBL" id="KAJ7767419.1"/>
    </source>
</evidence>
<dbReference type="InterPro" id="IPR001060">
    <property type="entry name" value="FCH_dom"/>
</dbReference>
<gene>
    <name evidence="6" type="ORF">DFH07DRAFT_327671</name>
</gene>
<feature type="compositionally biased region" description="Low complexity" evidence="2">
    <location>
        <begin position="1031"/>
        <end position="1058"/>
    </location>
</feature>
<dbReference type="SUPFAM" id="SSF46785">
    <property type="entry name" value="Winged helix' DNA-binding domain"/>
    <property type="match status" value="1"/>
</dbReference>
<dbReference type="PROSITE" id="PS50238">
    <property type="entry name" value="RHOGAP"/>
    <property type="match status" value="1"/>
</dbReference>
<dbReference type="GO" id="GO:0007010">
    <property type="term" value="P:cytoskeleton organization"/>
    <property type="evidence" value="ECO:0007669"/>
    <property type="project" value="TreeGrafter"/>
</dbReference>
<feature type="compositionally biased region" description="Polar residues" evidence="2">
    <location>
        <begin position="1059"/>
        <end position="1079"/>
    </location>
</feature>
<dbReference type="InterPro" id="IPR031160">
    <property type="entry name" value="F_BAR_dom"/>
</dbReference>
<feature type="compositionally biased region" description="Polar residues" evidence="2">
    <location>
        <begin position="981"/>
        <end position="1008"/>
    </location>
</feature>
<feature type="compositionally biased region" description="Pro residues" evidence="2">
    <location>
        <begin position="849"/>
        <end position="859"/>
    </location>
</feature>
<dbReference type="SUPFAM" id="SSF48350">
    <property type="entry name" value="GTPase activation domain, GAP"/>
    <property type="match status" value="1"/>
</dbReference>
<dbReference type="SMART" id="SM00324">
    <property type="entry name" value="RhoGAP"/>
    <property type="match status" value="1"/>
</dbReference>
<evidence type="ECO:0000256" key="1">
    <source>
        <dbReference type="PROSITE-ProRule" id="PRU01077"/>
    </source>
</evidence>
<evidence type="ECO:0000259" key="3">
    <source>
        <dbReference type="PROSITE" id="PS50186"/>
    </source>
</evidence>
<evidence type="ECO:0000259" key="5">
    <source>
        <dbReference type="PROSITE" id="PS51741"/>
    </source>
</evidence>
<feature type="domain" description="F-BAR" evidence="5">
    <location>
        <begin position="8"/>
        <end position="527"/>
    </location>
</feature>
<dbReference type="PANTHER" id="PTHR23065">
    <property type="entry name" value="PROLINE-SERINE-THREONINE PHOSPHATASE INTERACTING PROTEIN 1"/>
    <property type="match status" value="1"/>
</dbReference>
<feature type="compositionally biased region" description="Pro residues" evidence="2">
    <location>
        <begin position="901"/>
        <end position="910"/>
    </location>
</feature>
<dbReference type="Pfam" id="PF00611">
    <property type="entry name" value="FCH"/>
    <property type="match status" value="1"/>
</dbReference>